<dbReference type="InterPro" id="IPR006343">
    <property type="entry name" value="DnaB/C_C"/>
</dbReference>
<feature type="domain" description="DnaB/C C-terminal" evidence="3">
    <location>
        <begin position="335"/>
        <end position="395"/>
    </location>
</feature>
<dbReference type="InterPro" id="IPR058660">
    <property type="entry name" value="WHD_DnaB"/>
</dbReference>
<organism evidence="5 6">
    <name type="scientific">Cytobacillus purgationiresistens</name>
    <dbReference type="NCBI Taxonomy" id="863449"/>
    <lineage>
        <taxon>Bacteria</taxon>
        <taxon>Bacillati</taxon>
        <taxon>Bacillota</taxon>
        <taxon>Bacilli</taxon>
        <taxon>Bacillales</taxon>
        <taxon>Bacillaceae</taxon>
        <taxon>Cytobacillus</taxon>
    </lineage>
</organism>
<evidence type="ECO:0000313" key="5">
    <source>
        <dbReference type="EMBL" id="MDQ0270075.1"/>
    </source>
</evidence>
<accession>A0ABU0AGC0</accession>
<dbReference type="Proteomes" id="UP001238088">
    <property type="component" value="Unassembled WGS sequence"/>
</dbReference>
<evidence type="ECO:0000256" key="1">
    <source>
        <dbReference type="ARBA" id="ARBA00093462"/>
    </source>
</evidence>
<reference evidence="5 6" key="1">
    <citation type="submission" date="2023-07" db="EMBL/GenBank/DDBJ databases">
        <title>Genomic Encyclopedia of Type Strains, Phase IV (KMG-IV): sequencing the most valuable type-strain genomes for metagenomic binning, comparative biology and taxonomic classification.</title>
        <authorList>
            <person name="Goeker M."/>
        </authorList>
    </citation>
    <scope>NUCLEOTIDE SEQUENCE [LARGE SCALE GENOMIC DNA]</scope>
    <source>
        <strain evidence="5 6">DSM 23494</strain>
    </source>
</reference>
<gene>
    <name evidence="5" type="ORF">J2S17_001947</name>
</gene>
<protein>
    <submittedName>
        <fullName evidence="5">Replication initiation and membrane attachment protein</fullName>
    </submittedName>
</protein>
<evidence type="ECO:0000259" key="3">
    <source>
        <dbReference type="Pfam" id="PF07261"/>
    </source>
</evidence>
<evidence type="ECO:0000313" key="6">
    <source>
        <dbReference type="Proteomes" id="UP001238088"/>
    </source>
</evidence>
<feature type="domain" description="Replicative helicase loading/DNA remodeling protein DnaB N-terminal winged helix" evidence="4">
    <location>
        <begin position="16"/>
        <end position="254"/>
    </location>
</feature>
<feature type="region of interest" description="Disordered" evidence="2">
    <location>
        <begin position="429"/>
        <end position="458"/>
    </location>
</feature>
<comment type="similarity">
    <text evidence="1">Belongs to the DnaB/DnaD family.</text>
</comment>
<comment type="caution">
    <text evidence="5">The sequence shown here is derived from an EMBL/GenBank/DDBJ whole genome shotgun (WGS) entry which is preliminary data.</text>
</comment>
<keyword evidence="6" id="KW-1185">Reference proteome</keyword>
<proteinExistence type="inferred from homology"/>
<sequence length="481" mass="55662">MKEVIDMAQHWKEIIPVDRYAVAMDGLLHEYDRKILTLLYQPLIGPTCLSLYMTLWAEVEENRLWSTVNSHHSLMNFMGIGLKEIYEARQKLEGIGLLKVYVKNEEEGRSFIYELIPPLTPEQYFLDGMLNIYLFKKIGKKQYVRLKRFFSDQSLSSQTGYTDITRSFQDVYTSSHNSPNDYYEELQTSEDDTYIGRGTAKTIQVEVSGFDFELLEAGLSESLVPKKALTKKVREAISNLAFLYEIDAIQMKNIVIGSVNEDSEIPMDELRKSARDWYQFQHQDQLPSLVDRTQPLTHHTSKNEPQTQEEQLLHYLDTTSPRQLLKDISGGAEPSVGDIRIVEDVMFQQKLFPGVVNVLIQYVLLRTDMKLTKGYVEKIASHWARKKVQTSTEAMTLAKKEHKQYLDWAEGKKAPKKSTMKNKTVRTELLPDWFEDGQNDESSKSAKTAEQPDSELNLKKQEFQEMLKKLRAGEANDEWKK</sequence>
<name>A0ABU0AGC0_9BACI</name>
<dbReference type="EMBL" id="JAUSUB010000006">
    <property type="protein sequence ID" value="MDQ0270075.1"/>
    <property type="molecule type" value="Genomic_DNA"/>
</dbReference>
<evidence type="ECO:0000259" key="4">
    <source>
        <dbReference type="Pfam" id="PF25888"/>
    </source>
</evidence>
<dbReference type="Pfam" id="PF25888">
    <property type="entry name" value="WHD_DnaB"/>
    <property type="match status" value="1"/>
</dbReference>
<dbReference type="Pfam" id="PF07261">
    <property type="entry name" value="DnaB_2"/>
    <property type="match status" value="1"/>
</dbReference>
<evidence type="ECO:0000256" key="2">
    <source>
        <dbReference type="SAM" id="MobiDB-lite"/>
    </source>
</evidence>